<proteinExistence type="predicted"/>
<dbReference type="InterPro" id="IPR056091">
    <property type="entry name" value="DUF7674"/>
</dbReference>
<evidence type="ECO:0000259" key="1">
    <source>
        <dbReference type="Pfam" id="PF24722"/>
    </source>
</evidence>
<dbReference type="Proteomes" id="UP001596524">
    <property type="component" value="Unassembled WGS sequence"/>
</dbReference>
<dbReference type="Pfam" id="PF24722">
    <property type="entry name" value="DUF7674"/>
    <property type="match status" value="1"/>
</dbReference>
<protein>
    <recommendedName>
        <fullName evidence="1">DUF7674 domain-containing protein</fullName>
    </recommendedName>
</protein>
<dbReference type="RefSeq" id="WP_255888554.1">
    <property type="nucleotide sequence ID" value="NZ_JAFMZM010000001.1"/>
</dbReference>
<sequence length="115" mass="12972">MTEAALINRLTTEIRELKPLLQQHLVDQDGDMQPYVLMADVARWAHESSTQVPDRVSQLMRLLEREYATGEAGIQDLIGDGFVEMLPQSPEGDAVLNLLGPRLRELAEDMHLFDS</sequence>
<accession>A0ABW2N4K8</accession>
<reference evidence="3" key="1">
    <citation type="journal article" date="2019" name="Int. J. Syst. Evol. Microbiol.">
        <title>The Global Catalogue of Microorganisms (GCM) 10K type strain sequencing project: providing services to taxonomists for standard genome sequencing and annotation.</title>
        <authorList>
            <consortium name="The Broad Institute Genomics Platform"/>
            <consortium name="The Broad Institute Genome Sequencing Center for Infectious Disease"/>
            <person name="Wu L."/>
            <person name="Ma J."/>
        </authorList>
    </citation>
    <scope>NUCLEOTIDE SEQUENCE [LARGE SCALE GENOMIC DNA]</scope>
    <source>
        <strain evidence="3">FCH27</strain>
    </source>
</reference>
<comment type="caution">
    <text evidence="2">The sequence shown here is derived from an EMBL/GenBank/DDBJ whole genome shotgun (WGS) entry which is preliminary data.</text>
</comment>
<name>A0ABW2N4K8_9ACTN</name>
<feature type="domain" description="DUF7674" evidence="1">
    <location>
        <begin position="7"/>
        <end position="109"/>
    </location>
</feature>
<keyword evidence="3" id="KW-1185">Reference proteome</keyword>
<evidence type="ECO:0000313" key="2">
    <source>
        <dbReference type="EMBL" id="MFC7360925.1"/>
    </source>
</evidence>
<gene>
    <name evidence="2" type="ORF">ACFQO6_11640</name>
</gene>
<organism evidence="2 3">
    <name type="scientific">Nocardioides astragali</name>
    <dbReference type="NCBI Taxonomy" id="1776736"/>
    <lineage>
        <taxon>Bacteria</taxon>
        <taxon>Bacillati</taxon>
        <taxon>Actinomycetota</taxon>
        <taxon>Actinomycetes</taxon>
        <taxon>Propionibacteriales</taxon>
        <taxon>Nocardioidaceae</taxon>
        <taxon>Nocardioides</taxon>
    </lineage>
</organism>
<evidence type="ECO:0000313" key="3">
    <source>
        <dbReference type="Proteomes" id="UP001596524"/>
    </source>
</evidence>
<dbReference type="EMBL" id="JBHTCH010000014">
    <property type="protein sequence ID" value="MFC7360925.1"/>
    <property type="molecule type" value="Genomic_DNA"/>
</dbReference>